<keyword evidence="3 4" id="KW-0413">Isomerase</keyword>
<evidence type="ECO:0000256" key="5">
    <source>
        <dbReference type="RuleBase" id="RU003792"/>
    </source>
</evidence>
<evidence type="ECO:0000256" key="4">
    <source>
        <dbReference type="HAMAP-Rule" id="MF_00171"/>
    </source>
</evidence>
<comment type="caution">
    <text evidence="7">The sequence shown here is derived from an EMBL/GenBank/DDBJ whole genome shotgun (WGS) entry which is preliminary data.</text>
</comment>
<evidence type="ECO:0000256" key="3">
    <source>
        <dbReference type="ARBA" id="ARBA00023235"/>
    </source>
</evidence>
<dbReference type="NCBIfam" id="TIGR00071">
    <property type="entry name" value="hisT_truA"/>
    <property type="match status" value="1"/>
</dbReference>
<dbReference type="Proteomes" id="UP001500227">
    <property type="component" value="Unassembled WGS sequence"/>
</dbReference>
<accession>A0ABP9MAB1</accession>
<feature type="domain" description="Pseudouridine synthase I TruA alpha/beta" evidence="6">
    <location>
        <begin position="144"/>
        <end position="246"/>
    </location>
</feature>
<comment type="similarity">
    <text evidence="1 4 5">Belongs to the tRNA pseudouridine synthase TruA family.</text>
</comment>
<feature type="domain" description="Pseudouridine synthase I TruA alpha/beta" evidence="6">
    <location>
        <begin position="11"/>
        <end position="104"/>
    </location>
</feature>
<dbReference type="PANTHER" id="PTHR11142">
    <property type="entry name" value="PSEUDOURIDYLATE SYNTHASE"/>
    <property type="match status" value="1"/>
</dbReference>
<dbReference type="RefSeq" id="WP_345371311.1">
    <property type="nucleotide sequence ID" value="NZ_BAABKD010000011.1"/>
</dbReference>
<evidence type="ECO:0000256" key="1">
    <source>
        <dbReference type="ARBA" id="ARBA00009375"/>
    </source>
</evidence>
<sequence>MKQRIALGLCYDGTNWQGWQTQPSGRTIQDQLEKALAQFLAEPVQTLCAGRTDAGVHALNQVVHLDTGAQRSAESWIRGLNTLLPSSISVQWAQPVDTSFHARFSAQRRRYIYLLRNARVRSPLLQGKVGWVFQPLSLDAMRKAAALLLGEHDFSAFRAAECQAASPVRELTQLTIHQDHELFVFEFEANAFLHHMIRNLMGALVYVGMGRQAPEWVTELLQHKDRRLAAPTFAADGLYLTGVDYPAEYGLPTTSSMQLCQRFLGIQWGKS</sequence>
<dbReference type="EC" id="5.4.99.12" evidence="4"/>
<dbReference type="EMBL" id="BAABKD010000011">
    <property type="protein sequence ID" value="GAA5091916.1"/>
    <property type="molecule type" value="Genomic_DNA"/>
</dbReference>
<dbReference type="CDD" id="cd02570">
    <property type="entry name" value="PseudoU_synth_EcTruA"/>
    <property type="match status" value="1"/>
</dbReference>
<gene>
    <name evidence="4 7" type="primary">truA</name>
    <name evidence="7" type="ORF">GCM10023337_18430</name>
</gene>
<dbReference type="Gene3D" id="3.30.70.660">
    <property type="entry name" value="Pseudouridine synthase I, catalytic domain, C-terminal subdomain"/>
    <property type="match status" value="1"/>
</dbReference>
<evidence type="ECO:0000259" key="6">
    <source>
        <dbReference type="Pfam" id="PF01416"/>
    </source>
</evidence>
<dbReference type="InterPro" id="IPR001406">
    <property type="entry name" value="PsdUridine_synth_TruA"/>
</dbReference>
<dbReference type="Gene3D" id="3.30.70.580">
    <property type="entry name" value="Pseudouridine synthase I, catalytic domain, N-terminal subdomain"/>
    <property type="match status" value="1"/>
</dbReference>
<organism evidence="7 8">
    <name type="scientific">Paenalcaligenes hermetiae</name>
    <dbReference type="NCBI Taxonomy" id="1157987"/>
    <lineage>
        <taxon>Bacteria</taxon>
        <taxon>Pseudomonadati</taxon>
        <taxon>Pseudomonadota</taxon>
        <taxon>Betaproteobacteria</taxon>
        <taxon>Burkholderiales</taxon>
        <taxon>Alcaligenaceae</taxon>
        <taxon>Paenalcaligenes</taxon>
    </lineage>
</organism>
<dbReference type="InterPro" id="IPR020094">
    <property type="entry name" value="TruA/RsuA/RluB/E/F_N"/>
</dbReference>
<name>A0ABP9MAB1_9BURK</name>
<dbReference type="SUPFAM" id="SSF55120">
    <property type="entry name" value="Pseudouridine synthase"/>
    <property type="match status" value="1"/>
</dbReference>
<comment type="function">
    <text evidence="4">Formation of pseudouridine at positions 38, 39 and 40 in the anticodon stem and loop of transfer RNAs.</text>
</comment>
<dbReference type="InterPro" id="IPR020103">
    <property type="entry name" value="PsdUridine_synth_cat_dom_sf"/>
</dbReference>
<feature type="active site" description="Nucleophile" evidence="4">
    <location>
        <position position="53"/>
    </location>
</feature>
<evidence type="ECO:0000313" key="8">
    <source>
        <dbReference type="Proteomes" id="UP001500227"/>
    </source>
</evidence>
<dbReference type="InterPro" id="IPR020095">
    <property type="entry name" value="PsdUridine_synth_TruA_C"/>
</dbReference>
<evidence type="ECO:0000256" key="2">
    <source>
        <dbReference type="ARBA" id="ARBA00022694"/>
    </source>
</evidence>
<comment type="subunit">
    <text evidence="4">Homodimer.</text>
</comment>
<comment type="catalytic activity">
    <reaction evidence="4 5">
        <text>uridine(38/39/40) in tRNA = pseudouridine(38/39/40) in tRNA</text>
        <dbReference type="Rhea" id="RHEA:22376"/>
        <dbReference type="Rhea" id="RHEA-COMP:10085"/>
        <dbReference type="Rhea" id="RHEA-COMP:10087"/>
        <dbReference type="ChEBI" id="CHEBI:65314"/>
        <dbReference type="ChEBI" id="CHEBI:65315"/>
        <dbReference type="EC" id="5.4.99.12"/>
    </reaction>
</comment>
<keyword evidence="2 4" id="KW-0819">tRNA processing</keyword>
<dbReference type="Pfam" id="PF01416">
    <property type="entry name" value="PseudoU_synth_1"/>
    <property type="match status" value="2"/>
</dbReference>
<comment type="caution">
    <text evidence="4">Lacks conserved residue(s) required for the propagation of feature annotation.</text>
</comment>
<evidence type="ECO:0000313" key="7">
    <source>
        <dbReference type="EMBL" id="GAA5091916.1"/>
    </source>
</evidence>
<keyword evidence="8" id="KW-1185">Reference proteome</keyword>
<feature type="binding site" evidence="4">
    <location>
        <position position="111"/>
    </location>
    <ligand>
        <name>substrate</name>
    </ligand>
</feature>
<protein>
    <recommendedName>
        <fullName evidence="4">tRNA pseudouridine synthase A</fullName>
        <ecNumber evidence="4">5.4.99.12</ecNumber>
    </recommendedName>
    <alternativeName>
        <fullName evidence="4">tRNA pseudouridine(38-40) synthase</fullName>
    </alternativeName>
    <alternativeName>
        <fullName evidence="4">tRNA pseudouridylate synthase I</fullName>
    </alternativeName>
    <alternativeName>
        <fullName evidence="4">tRNA-uridine isomerase I</fullName>
    </alternativeName>
</protein>
<reference evidence="8" key="1">
    <citation type="journal article" date="2019" name="Int. J. Syst. Evol. Microbiol.">
        <title>The Global Catalogue of Microorganisms (GCM) 10K type strain sequencing project: providing services to taxonomists for standard genome sequencing and annotation.</title>
        <authorList>
            <consortium name="The Broad Institute Genomics Platform"/>
            <consortium name="The Broad Institute Genome Sequencing Center for Infectious Disease"/>
            <person name="Wu L."/>
            <person name="Ma J."/>
        </authorList>
    </citation>
    <scope>NUCLEOTIDE SEQUENCE [LARGE SCALE GENOMIC DNA]</scope>
    <source>
        <strain evidence="8">JCM 18423</strain>
    </source>
</reference>
<dbReference type="HAMAP" id="MF_00171">
    <property type="entry name" value="TruA"/>
    <property type="match status" value="1"/>
</dbReference>
<dbReference type="InterPro" id="IPR020097">
    <property type="entry name" value="PsdUridine_synth_TruA_a/b_dom"/>
</dbReference>
<dbReference type="PANTHER" id="PTHR11142:SF0">
    <property type="entry name" value="TRNA PSEUDOURIDINE SYNTHASE-LIKE 1"/>
    <property type="match status" value="1"/>
</dbReference>
<proteinExistence type="inferred from homology"/>
<dbReference type="PIRSF" id="PIRSF001430">
    <property type="entry name" value="tRNA_psdUrid_synth"/>
    <property type="match status" value="1"/>
</dbReference>